<comment type="caution">
    <text evidence="2">The sequence shown here is derived from an EMBL/GenBank/DDBJ whole genome shotgun (WGS) entry which is preliminary data.</text>
</comment>
<keyword evidence="1" id="KW-1133">Transmembrane helix</keyword>
<keyword evidence="3" id="KW-1185">Reference proteome</keyword>
<reference evidence="2 3" key="1">
    <citation type="submission" date="2019-01" db="EMBL/GenBank/DDBJ databases">
        <title>Draft genome sequences of the type strains of six Macrococcus species.</title>
        <authorList>
            <person name="Mazhar S."/>
            <person name="Altermann E."/>
            <person name="Hill C."/>
            <person name="Mcauliffe O."/>
        </authorList>
    </citation>
    <scope>NUCLEOTIDE SEQUENCE [LARGE SCALE GENOMIC DNA]</scope>
    <source>
        <strain evidence="2 3">ATCC 51828</strain>
    </source>
</reference>
<feature type="transmembrane region" description="Helical" evidence="1">
    <location>
        <begin position="9"/>
        <end position="28"/>
    </location>
</feature>
<gene>
    <name evidence="2" type="ORF">ERX40_09725</name>
</gene>
<keyword evidence="1" id="KW-0472">Membrane</keyword>
<sequence length="139" mass="16201">MLKEKKRTLIVLAVFLVLIIMLNVWSYIRTRNLEDFLTGIPVLLSLLTVLIGYPIEEYTRKKSSGNMQTKPLSTRKKWSLIGGLAYGVIALLLLAYALIFKMLGFSTSFWNYFYLAFAFFIAIIAGLYFRDYFRMKRED</sequence>
<evidence type="ECO:0000313" key="3">
    <source>
        <dbReference type="Proteomes" id="UP000295280"/>
    </source>
</evidence>
<feature type="transmembrane region" description="Helical" evidence="1">
    <location>
        <begin position="80"/>
        <end position="100"/>
    </location>
</feature>
<organism evidence="2 3">
    <name type="scientific">Macrococcus carouselicus</name>
    <dbReference type="NCBI Taxonomy" id="69969"/>
    <lineage>
        <taxon>Bacteria</taxon>
        <taxon>Bacillati</taxon>
        <taxon>Bacillota</taxon>
        <taxon>Bacilli</taxon>
        <taxon>Bacillales</taxon>
        <taxon>Staphylococcaceae</taxon>
        <taxon>Macrococcus</taxon>
    </lineage>
</organism>
<dbReference type="AlphaFoldDB" id="A0A9Q8FK89"/>
<keyword evidence="1" id="KW-0812">Transmembrane</keyword>
<name>A0A9Q8FK89_9STAP</name>
<dbReference type="EMBL" id="SCWD01000005">
    <property type="protein sequence ID" value="TDL96623.1"/>
    <property type="molecule type" value="Genomic_DNA"/>
</dbReference>
<feature type="transmembrane region" description="Helical" evidence="1">
    <location>
        <begin position="40"/>
        <end position="59"/>
    </location>
</feature>
<dbReference type="Proteomes" id="UP000295280">
    <property type="component" value="Unassembled WGS sequence"/>
</dbReference>
<feature type="transmembrane region" description="Helical" evidence="1">
    <location>
        <begin position="112"/>
        <end position="129"/>
    </location>
</feature>
<protein>
    <submittedName>
        <fullName evidence="2">Uncharacterized protein</fullName>
    </submittedName>
</protein>
<evidence type="ECO:0000313" key="2">
    <source>
        <dbReference type="EMBL" id="TDL96623.1"/>
    </source>
</evidence>
<evidence type="ECO:0000256" key="1">
    <source>
        <dbReference type="SAM" id="Phobius"/>
    </source>
</evidence>
<accession>A0A9Q8FK89</accession>
<proteinExistence type="predicted"/>
<dbReference type="RefSeq" id="WP_133418307.1">
    <property type="nucleotide sequence ID" value="NZ_SCWD01000005.1"/>
</dbReference>